<feature type="transmembrane region" description="Helical" evidence="1">
    <location>
        <begin position="6"/>
        <end position="24"/>
    </location>
</feature>
<evidence type="ECO:0008006" key="4">
    <source>
        <dbReference type="Google" id="ProtNLM"/>
    </source>
</evidence>
<name>A0ABZ0U1G2_9FIRM</name>
<sequence length="185" mass="21323">MIVLLNFLLFTILVIYLCLPKIFLIETKIGKNIFVRVKFNFLGIYKCIFYKKIPVSVHKKVEHFSIGKEEKKKKSKPFSTKMIFKLIRIFLLSTVLKVDKIFARIYCTDVFILSILSASIYSIWGILMSCGQSTKLDYQAFCQENFLSNTLQLNISIKIFPIKILTNTIKAINKQKGGVKFGTSN</sequence>
<keyword evidence="1" id="KW-1133">Transmembrane helix</keyword>
<keyword evidence="1" id="KW-0472">Membrane</keyword>
<proteinExistence type="predicted"/>
<keyword evidence="3" id="KW-1185">Reference proteome</keyword>
<dbReference type="RefSeq" id="WP_045174324.1">
    <property type="nucleotide sequence ID" value="NZ_CP139957.1"/>
</dbReference>
<evidence type="ECO:0000313" key="3">
    <source>
        <dbReference type="Proteomes" id="UP001322744"/>
    </source>
</evidence>
<accession>A0ABZ0U1G2</accession>
<gene>
    <name evidence="2" type="ORF">SOJ16_000788</name>
</gene>
<dbReference type="EMBL" id="CP139957">
    <property type="protein sequence ID" value="WPX09563.1"/>
    <property type="molecule type" value="Genomic_DNA"/>
</dbReference>
<feature type="transmembrane region" description="Helical" evidence="1">
    <location>
        <begin position="102"/>
        <end position="127"/>
    </location>
</feature>
<keyword evidence="1" id="KW-0812">Transmembrane</keyword>
<dbReference type="Proteomes" id="UP001322744">
    <property type="component" value="Chromosome"/>
</dbReference>
<reference evidence="2 3" key="1">
    <citation type="submission" date="2023-12" db="EMBL/GenBank/DDBJ databases">
        <authorList>
            <person name="Manesh M.J.H."/>
            <person name="Bing R.G."/>
            <person name="Willard D.J."/>
            <person name="Kelly R.M."/>
        </authorList>
    </citation>
    <scope>NUCLEOTIDE SEQUENCE [LARGE SCALE GENOMIC DNA]</scope>
    <source>
        <strain evidence="2 3">DSM 8977</strain>
    </source>
</reference>
<evidence type="ECO:0000313" key="2">
    <source>
        <dbReference type="EMBL" id="WPX09563.1"/>
    </source>
</evidence>
<organism evidence="2 3">
    <name type="scientific">Anaerocellum danielii</name>
    <dbReference type="NCBI Taxonomy" id="1387557"/>
    <lineage>
        <taxon>Bacteria</taxon>
        <taxon>Bacillati</taxon>
        <taxon>Bacillota</taxon>
        <taxon>Bacillota incertae sedis</taxon>
        <taxon>Caldicellulosiruptorales</taxon>
        <taxon>Caldicellulosiruptoraceae</taxon>
        <taxon>Anaerocellum</taxon>
    </lineage>
</organism>
<evidence type="ECO:0000256" key="1">
    <source>
        <dbReference type="SAM" id="Phobius"/>
    </source>
</evidence>
<protein>
    <recommendedName>
        <fullName evidence="4">DUF2953 domain-containing protein</fullName>
    </recommendedName>
</protein>